<name>A0AAD8PLD9_9PEZI</name>
<gene>
    <name evidence="2" type="ORF">LY79DRAFT_527936</name>
</gene>
<reference evidence="2" key="1">
    <citation type="submission" date="2021-06" db="EMBL/GenBank/DDBJ databases">
        <title>Comparative genomics, transcriptomics and evolutionary studies reveal genomic signatures of adaptation to plant cell wall in hemibiotrophic fungi.</title>
        <authorList>
            <consortium name="DOE Joint Genome Institute"/>
            <person name="Baroncelli R."/>
            <person name="Diaz J.F."/>
            <person name="Benocci T."/>
            <person name="Peng M."/>
            <person name="Battaglia E."/>
            <person name="Haridas S."/>
            <person name="Andreopoulos W."/>
            <person name="Labutti K."/>
            <person name="Pangilinan J."/>
            <person name="Floch G.L."/>
            <person name="Makela M.R."/>
            <person name="Henrissat B."/>
            <person name="Grigoriev I.V."/>
            <person name="Crouch J.A."/>
            <person name="De Vries R.P."/>
            <person name="Sukno S.A."/>
            <person name="Thon M.R."/>
        </authorList>
    </citation>
    <scope>NUCLEOTIDE SEQUENCE</scope>
    <source>
        <strain evidence="2">CBS 125086</strain>
    </source>
</reference>
<keyword evidence="3" id="KW-1185">Reference proteome</keyword>
<feature type="compositionally biased region" description="Basic and acidic residues" evidence="1">
    <location>
        <begin position="36"/>
        <end position="59"/>
    </location>
</feature>
<dbReference type="AlphaFoldDB" id="A0AAD8PLD9"/>
<feature type="region of interest" description="Disordered" evidence="1">
    <location>
        <begin position="180"/>
        <end position="204"/>
    </location>
</feature>
<evidence type="ECO:0000256" key="1">
    <source>
        <dbReference type="SAM" id="MobiDB-lite"/>
    </source>
</evidence>
<dbReference type="RefSeq" id="XP_060408059.1">
    <property type="nucleotide sequence ID" value="XM_060555977.1"/>
</dbReference>
<dbReference type="GeneID" id="85440217"/>
<feature type="compositionally biased region" description="Low complexity" evidence="1">
    <location>
        <begin position="191"/>
        <end position="204"/>
    </location>
</feature>
<feature type="region of interest" description="Disordered" evidence="1">
    <location>
        <begin position="1"/>
        <end position="22"/>
    </location>
</feature>
<organism evidence="2 3">
    <name type="scientific">Colletotrichum navitas</name>
    <dbReference type="NCBI Taxonomy" id="681940"/>
    <lineage>
        <taxon>Eukaryota</taxon>
        <taxon>Fungi</taxon>
        <taxon>Dikarya</taxon>
        <taxon>Ascomycota</taxon>
        <taxon>Pezizomycotina</taxon>
        <taxon>Sordariomycetes</taxon>
        <taxon>Hypocreomycetidae</taxon>
        <taxon>Glomerellales</taxon>
        <taxon>Glomerellaceae</taxon>
        <taxon>Colletotrichum</taxon>
        <taxon>Colletotrichum graminicola species complex</taxon>
    </lineage>
</organism>
<evidence type="ECO:0000313" key="3">
    <source>
        <dbReference type="Proteomes" id="UP001230504"/>
    </source>
</evidence>
<dbReference type="EMBL" id="JAHLJV010000121">
    <property type="protein sequence ID" value="KAK1569861.1"/>
    <property type="molecule type" value="Genomic_DNA"/>
</dbReference>
<feature type="region of interest" description="Disordered" evidence="1">
    <location>
        <begin position="281"/>
        <end position="349"/>
    </location>
</feature>
<evidence type="ECO:0000313" key="2">
    <source>
        <dbReference type="EMBL" id="KAK1569861.1"/>
    </source>
</evidence>
<feature type="compositionally biased region" description="Polar residues" evidence="1">
    <location>
        <begin position="302"/>
        <end position="325"/>
    </location>
</feature>
<sequence length="361" mass="39533">MSCPGMQESCRRPSLPRRGELWPPCKAAGLRLEAWDSRRSGERPEEKRDKRKRNGEDAAVRATTKRRSLRSLYGSCLILERQSFAMAIDNPGLWLGLEDIDYFGIGIGAELAAPSAQSARSQSPGSLSISLEPRGKTRDFLYNCNADLLHFRRSSDPSLCSVIAGDEAPFKDVVLEEKDARQVEQPDNKYPATPVASSSTSLSTTPTFAGPLESYLTCPQPHEKRALSLFCDDDWEQPSIPSDPGSLIMSPRDSRLGYLMERYLASEEDGEFLEDRLGHMRSEQGNDDTANIPRLEPETAPPSGNGSFASNPSIALTTGPSTSDITPIAGIQGGPIEVGHDRQSPDSGIFDMEADELHHLL</sequence>
<accession>A0AAD8PLD9</accession>
<proteinExistence type="predicted"/>
<dbReference type="Proteomes" id="UP001230504">
    <property type="component" value="Unassembled WGS sequence"/>
</dbReference>
<feature type="region of interest" description="Disordered" evidence="1">
    <location>
        <begin position="36"/>
        <end position="62"/>
    </location>
</feature>
<comment type="caution">
    <text evidence="2">The sequence shown here is derived from an EMBL/GenBank/DDBJ whole genome shotgun (WGS) entry which is preliminary data.</text>
</comment>
<protein>
    <submittedName>
        <fullName evidence="2">Uncharacterized protein</fullName>
    </submittedName>
</protein>